<protein>
    <submittedName>
        <fullName evidence="1">Transposase</fullName>
    </submittedName>
</protein>
<dbReference type="InterPro" id="IPR052709">
    <property type="entry name" value="Transposase-MT_Hybrid"/>
</dbReference>
<reference evidence="1 2" key="1">
    <citation type="journal article" date="2023" name="BMC Biol.">
        <title>The compact genome of the sponge Oopsacas minuta (Hexactinellida) is lacking key metazoan core genes.</title>
        <authorList>
            <person name="Santini S."/>
            <person name="Schenkelaars Q."/>
            <person name="Jourda C."/>
            <person name="Duchesne M."/>
            <person name="Belahbib H."/>
            <person name="Rocher C."/>
            <person name="Selva M."/>
            <person name="Riesgo A."/>
            <person name="Vervoort M."/>
            <person name="Leys S.P."/>
            <person name="Kodjabachian L."/>
            <person name="Le Bivic A."/>
            <person name="Borchiellini C."/>
            <person name="Claverie J.M."/>
            <person name="Renard E."/>
        </authorList>
    </citation>
    <scope>NUCLEOTIDE SEQUENCE [LARGE SCALE GENOMIC DNA]</scope>
    <source>
        <strain evidence="1">SPO-2</strain>
    </source>
</reference>
<evidence type="ECO:0000313" key="1">
    <source>
        <dbReference type="EMBL" id="KAI6650053.1"/>
    </source>
</evidence>
<dbReference type="EMBL" id="JAKMXF010000315">
    <property type="protein sequence ID" value="KAI6650053.1"/>
    <property type="molecule type" value="Genomic_DNA"/>
</dbReference>
<keyword evidence="2" id="KW-1185">Reference proteome</keyword>
<dbReference type="GO" id="GO:0003676">
    <property type="term" value="F:nucleic acid binding"/>
    <property type="evidence" value="ECO:0007669"/>
    <property type="project" value="InterPro"/>
</dbReference>
<dbReference type="PANTHER" id="PTHR46060">
    <property type="entry name" value="MARINER MOS1 TRANSPOSASE-LIKE PROTEIN"/>
    <property type="match status" value="1"/>
</dbReference>
<organism evidence="1 2">
    <name type="scientific">Oopsacas minuta</name>
    <dbReference type="NCBI Taxonomy" id="111878"/>
    <lineage>
        <taxon>Eukaryota</taxon>
        <taxon>Metazoa</taxon>
        <taxon>Porifera</taxon>
        <taxon>Hexactinellida</taxon>
        <taxon>Hexasterophora</taxon>
        <taxon>Lyssacinosida</taxon>
        <taxon>Leucopsacidae</taxon>
        <taxon>Oopsacas</taxon>
    </lineage>
</organism>
<gene>
    <name evidence="1" type="ORF">LOD99_6268</name>
</gene>
<dbReference type="PANTHER" id="PTHR46060:SF1">
    <property type="entry name" value="MARINER MOS1 TRANSPOSASE-LIKE PROTEIN"/>
    <property type="match status" value="1"/>
</dbReference>
<proteinExistence type="predicted"/>
<evidence type="ECO:0000313" key="2">
    <source>
        <dbReference type="Proteomes" id="UP001165289"/>
    </source>
</evidence>
<dbReference type="AlphaFoldDB" id="A0AAV7JM64"/>
<comment type="caution">
    <text evidence="1">The sequence shown here is derived from an EMBL/GenBank/DDBJ whole genome shotgun (WGS) entry which is preliminary data.</text>
</comment>
<name>A0AAV7JM64_9METZ</name>
<dbReference type="InterPro" id="IPR036397">
    <property type="entry name" value="RNaseH_sf"/>
</dbReference>
<dbReference type="Gene3D" id="3.30.420.10">
    <property type="entry name" value="Ribonuclease H-like superfamily/Ribonuclease H"/>
    <property type="match status" value="1"/>
</dbReference>
<sequence>MYCIFFYSNGQVCQNCVPKHQTITGSFYTNECLTEVGKFYQNPRPGTGTRGLRILQDNARPHKTKLVREKLVAMKIVELDHPPYLLDLAHCDFSLFPKLKKHLSGRKYESQAQIGSAIFQYMKGIPAEDYKKYFSIG</sequence>
<dbReference type="Proteomes" id="UP001165289">
    <property type="component" value="Unassembled WGS sequence"/>
</dbReference>
<accession>A0AAV7JM64</accession>